<evidence type="ECO:0000256" key="3">
    <source>
        <dbReference type="ARBA" id="ARBA00022692"/>
    </source>
</evidence>
<evidence type="ECO:0000256" key="4">
    <source>
        <dbReference type="ARBA" id="ARBA00022989"/>
    </source>
</evidence>
<evidence type="ECO:0000256" key="6">
    <source>
        <dbReference type="SAM" id="Phobius"/>
    </source>
</evidence>
<evidence type="ECO:0000256" key="5">
    <source>
        <dbReference type="ARBA" id="ARBA00023136"/>
    </source>
</evidence>
<evidence type="ECO:0000313" key="8">
    <source>
        <dbReference type="Proteomes" id="UP000280417"/>
    </source>
</evidence>
<accession>A0A662D9Q3</accession>
<dbReference type="InterPro" id="IPR001851">
    <property type="entry name" value="ABC_transp_permease"/>
</dbReference>
<dbReference type="GO" id="GO:0022857">
    <property type="term" value="F:transmembrane transporter activity"/>
    <property type="evidence" value="ECO:0007669"/>
    <property type="project" value="InterPro"/>
</dbReference>
<keyword evidence="5 6" id="KW-0472">Membrane</keyword>
<dbReference type="AlphaFoldDB" id="A0A662D9Q3"/>
<dbReference type="GO" id="GO:0005886">
    <property type="term" value="C:plasma membrane"/>
    <property type="evidence" value="ECO:0007669"/>
    <property type="project" value="UniProtKB-SubCell"/>
</dbReference>
<keyword evidence="4 6" id="KW-1133">Transmembrane helix</keyword>
<evidence type="ECO:0000256" key="2">
    <source>
        <dbReference type="ARBA" id="ARBA00022475"/>
    </source>
</evidence>
<dbReference type="Proteomes" id="UP000280417">
    <property type="component" value="Unassembled WGS sequence"/>
</dbReference>
<keyword evidence="2" id="KW-1003">Cell membrane</keyword>
<feature type="transmembrane region" description="Helical" evidence="6">
    <location>
        <begin position="159"/>
        <end position="180"/>
    </location>
</feature>
<dbReference type="EMBL" id="QMQA01000160">
    <property type="protein sequence ID" value="RLE12494.1"/>
    <property type="molecule type" value="Genomic_DNA"/>
</dbReference>
<sequence length="319" mass="34089">MDRLNKLPLFGLQPLILILLLTLIVIVATILQPGFLSYFHMTMILYGNSILGILALAQTMCILSGGLDLSIGSTYWVTIMAGAMLMKNHGFLFPMIVCILLGGVIGLINGIGISKLKIPHVVMTLAMMIFLTGILYVTTGGGGKGRAAEALIIFSTKRILGFPVIAIIWVALTLILYFIINNTCFGWKVRALGSNARTCYCSGINVDSVQMLVYFISGILAAIAGLLYLGWARTPYPTFQSGAGVGADITLKSIAAVIIGGTLFSGGRGGVLRTLLGVLVLAFLFSILSMVGLKLEWQMILNGIIILLVVGIHGRFSSE</sequence>
<evidence type="ECO:0000313" key="7">
    <source>
        <dbReference type="EMBL" id="RLE12494.1"/>
    </source>
</evidence>
<comment type="subcellular location">
    <subcellularLocation>
        <location evidence="1">Cell membrane</location>
        <topology evidence="1">Multi-pass membrane protein</topology>
    </subcellularLocation>
</comment>
<evidence type="ECO:0008006" key="9">
    <source>
        <dbReference type="Google" id="ProtNLM"/>
    </source>
</evidence>
<comment type="caution">
    <text evidence="7">The sequence shown here is derived from an EMBL/GenBank/DDBJ whole genome shotgun (WGS) entry which is preliminary data.</text>
</comment>
<feature type="transmembrane region" description="Helical" evidence="6">
    <location>
        <begin position="118"/>
        <end position="139"/>
    </location>
</feature>
<keyword evidence="3 6" id="KW-0812">Transmembrane</keyword>
<reference evidence="7 8" key="1">
    <citation type="submission" date="2018-06" db="EMBL/GenBank/DDBJ databases">
        <title>Extensive metabolic versatility and redundancy in microbially diverse, dynamic hydrothermal sediments.</title>
        <authorList>
            <person name="Dombrowski N."/>
            <person name="Teske A."/>
            <person name="Baker B.J."/>
        </authorList>
    </citation>
    <scope>NUCLEOTIDE SEQUENCE [LARGE SCALE GENOMIC DNA]</scope>
    <source>
        <strain evidence="7">B3_G15</strain>
    </source>
</reference>
<dbReference type="CDD" id="cd06579">
    <property type="entry name" value="TM_PBP1_transp_AraH_like"/>
    <property type="match status" value="1"/>
</dbReference>
<dbReference type="Pfam" id="PF02653">
    <property type="entry name" value="BPD_transp_2"/>
    <property type="match status" value="1"/>
</dbReference>
<feature type="transmembrane region" description="Helical" evidence="6">
    <location>
        <begin position="297"/>
        <end position="316"/>
    </location>
</feature>
<proteinExistence type="predicted"/>
<name>A0A662D9Q3_UNCAE</name>
<feature type="transmembrane region" description="Helical" evidence="6">
    <location>
        <begin position="12"/>
        <end position="31"/>
    </location>
</feature>
<feature type="transmembrane region" description="Helical" evidence="6">
    <location>
        <begin position="271"/>
        <end position="291"/>
    </location>
</feature>
<feature type="transmembrane region" description="Helical" evidence="6">
    <location>
        <begin position="37"/>
        <end position="57"/>
    </location>
</feature>
<dbReference type="PANTHER" id="PTHR32196">
    <property type="entry name" value="ABC TRANSPORTER PERMEASE PROTEIN YPHD-RELATED-RELATED"/>
    <property type="match status" value="1"/>
</dbReference>
<feature type="transmembrane region" description="Helical" evidence="6">
    <location>
        <begin position="212"/>
        <end position="231"/>
    </location>
</feature>
<feature type="transmembrane region" description="Helical" evidence="6">
    <location>
        <begin position="243"/>
        <end position="264"/>
    </location>
</feature>
<protein>
    <recommendedName>
        <fullName evidence="9">ABC transporter permease</fullName>
    </recommendedName>
</protein>
<evidence type="ECO:0000256" key="1">
    <source>
        <dbReference type="ARBA" id="ARBA00004651"/>
    </source>
</evidence>
<organism evidence="7 8">
    <name type="scientific">Aerophobetes bacterium</name>
    <dbReference type="NCBI Taxonomy" id="2030807"/>
    <lineage>
        <taxon>Bacteria</taxon>
        <taxon>Candidatus Aerophobota</taxon>
    </lineage>
</organism>
<feature type="transmembrane region" description="Helical" evidence="6">
    <location>
        <begin position="92"/>
        <end position="111"/>
    </location>
</feature>
<gene>
    <name evidence="7" type="ORF">DRJ04_06100</name>
</gene>